<dbReference type="FunFam" id="1.25.10.10:FF:000017">
    <property type="entry name" value="26S proteasome non-ATPase regulatory subunit 1"/>
    <property type="match status" value="1"/>
</dbReference>
<dbReference type="Pfam" id="PF01851">
    <property type="entry name" value="PC_rep"/>
    <property type="match status" value="1"/>
</dbReference>
<dbReference type="NCBIfam" id="TIGR02251">
    <property type="entry name" value="HIF-SF_euk"/>
    <property type="match status" value="1"/>
</dbReference>
<dbReference type="Pfam" id="PF18004">
    <property type="entry name" value="RPN2_C"/>
    <property type="match status" value="1"/>
</dbReference>
<organism evidence="10 11">
    <name type="scientific">Nannochloropsis salina CCMP1776</name>
    <dbReference type="NCBI Taxonomy" id="1027361"/>
    <lineage>
        <taxon>Eukaryota</taxon>
        <taxon>Sar</taxon>
        <taxon>Stramenopiles</taxon>
        <taxon>Ochrophyta</taxon>
        <taxon>Eustigmatophyceae</taxon>
        <taxon>Eustigmatales</taxon>
        <taxon>Monodopsidaceae</taxon>
        <taxon>Microchloropsis</taxon>
        <taxon>Microchloropsis salina</taxon>
    </lineage>
</organism>
<feature type="domain" description="FCP1 homology" evidence="9">
    <location>
        <begin position="1293"/>
        <end position="1452"/>
    </location>
</feature>
<feature type="region of interest" description="Disordered" evidence="8">
    <location>
        <begin position="876"/>
        <end position="954"/>
    </location>
</feature>
<feature type="region of interest" description="Disordered" evidence="8">
    <location>
        <begin position="298"/>
        <end position="329"/>
    </location>
</feature>
<accession>A0A4D9D1A3</accession>
<protein>
    <recommendedName>
        <fullName evidence="9">FCP1 homology domain-containing protein</fullName>
    </recommendedName>
</protein>
<feature type="region of interest" description="Disordered" evidence="8">
    <location>
        <begin position="1037"/>
        <end position="1081"/>
    </location>
</feature>
<keyword evidence="4" id="KW-0904">Protein phosphatase</keyword>
<keyword evidence="5" id="KW-0647">Proteasome</keyword>
<dbReference type="PROSITE" id="PS50969">
    <property type="entry name" value="FCP1"/>
    <property type="match status" value="1"/>
</dbReference>
<keyword evidence="11" id="KW-1185">Reference proteome</keyword>
<comment type="function">
    <text evidence="6">Probable phosphatase.</text>
</comment>
<evidence type="ECO:0000256" key="4">
    <source>
        <dbReference type="ARBA" id="ARBA00022912"/>
    </source>
</evidence>
<name>A0A4D9D1A3_9STRA</name>
<evidence type="ECO:0000256" key="3">
    <source>
        <dbReference type="ARBA" id="ARBA00022801"/>
    </source>
</evidence>
<dbReference type="GO" id="GO:0043161">
    <property type="term" value="P:proteasome-mediated ubiquitin-dependent protein catabolic process"/>
    <property type="evidence" value="ECO:0007669"/>
    <property type="project" value="TreeGrafter"/>
</dbReference>
<dbReference type="Proteomes" id="UP000355283">
    <property type="component" value="Unassembled WGS sequence"/>
</dbReference>
<dbReference type="OrthoDB" id="261572at2759"/>
<dbReference type="InterPro" id="IPR016024">
    <property type="entry name" value="ARM-type_fold"/>
</dbReference>
<dbReference type="InterPro" id="IPR023214">
    <property type="entry name" value="HAD_sf"/>
</dbReference>
<dbReference type="EMBL" id="SDOX01000016">
    <property type="protein sequence ID" value="TFJ85166.1"/>
    <property type="molecule type" value="Genomic_DNA"/>
</dbReference>
<proteinExistence type="inferred from homology"/>
<dbReference type="Gene3D" id="3.40.50.1000">
    <property type="entry name" value="HAD superfamily/HAD-like"/>
    <property type="match status" value="1"/>
</dbReference>
<feature type="compositionally biased region" description="Basic and acidic residues" evidence="8">
    <location>
        <begin position="929"/>
        <end position="938"/>
    </location>
</feature>
<dbReference type="GO" id="GO:0034515">
    <property type="term" value="C:proteasome storage granule"/>
    <property type="evidence" value="ECO:0007669"/>
    <property type="project" value="TreeGrafter"/>
</dbReference>
<evidence type="ECO:0000256" key="7">
    <source>
        <dbReference type="ARBA" id="ARBA00038355"/>
    </source>
</evidence>
<comment type="similarity">
    <text evidence="7">Belongs to the CTDSPL2 family.</text>
</comment>
<dbReference type="PANTHER" id="PTHR10943:SF2">
    <property type="entry name" value="26S PROTEASOME NON-ATPASE REGULATORY SUBUNIT 1"/>
    <property type="match status" value="1"/>
</dbReference>
<keyword evidence="3" id="KW-0378">Hydrolase</keyword>
<dbReference type="GO" id="GO:0004721">
    <property type="term" value="F:phosphoprotein phosphatase activity"/>
    <property type="evidence" value="ECO:0007669"/>
    <property type="project" value="UniProtKB-KW"/>
</dbReference>
<dbReference type="InterPro" id="IPR011989">
    <property type="entry name" value="ARM-like"/>
</dbReference>
<dbReference type="PANTHER" id="PTHR10943">
    <property type="entry name" value="26S PROTEASOME NON-ATPASE REGULATORY SUBUNIT"/>
    <property type="match status" value="1"/>
</dbReference>
<feature type="compositionally biased region" description="Polar residues" evidence="8">
    <location>
        <begin position="905"/>
        <end position="916"/>
    </location>
</feature>
<dbReference type="FunFam" id="3.40.50.1000:FF:000015">
    <property type="entry name" value="CTD small phosphatase-like protein 2"/>
    <property type="match status" value="1"/>
</dbReference>
<dbReference type="GO" id="GO:0005634">
    <property type="term" value="C:nucleus"/>
    <property type="evidence" value="ECO:0007669"/>
    <property type="project" value="UniProtKB-ARBA"/>
</dbReference>
<feature type="compositionally biased region" description="Gly residues" evidence="8">
    <location>
        <begin position="1164"/>
        <end position="1174"/>
    </location>
</feature>
<keyword evidence="2" id="KW-0677">Repeat</keyword>
<dbReference type="InterPro" id="IPR011948">
    <property type="entry name" value="Dullard_phosphatase"/>
</dbReference>
<dbReference type="InterPro" id="IPR040623">
    <property type="entry name" value="RPN2_C"/>
</dbReference>
<dbReference type="Pfam" id="PF03031">
    <property type="entry name" value="NIF"/>
    <property type="match status" value="1"/>
</dbReference>
<dbReference type="SMART" id="SM00577">
    <property type="entry name" value="CPDc"/>
    <property type="match status" value="1"/>
</dbReference>
<dbReference type="InterPro" id="IPR036412">
    <property type="entry name" value="HAD-like_sf"/>
</dbReference>
<dbReference type="Pfam" id="PF13646">
    <property type="entry name" value="HEAT_2"/>
    <property type="match status" value="1"/>
</dbReference>
<evidence type="ECO:0000313" key="10">
    <source>
        <dbReference type="EMBL" id="TFJ85166.1"/>
    </source>
</evidence>
<evidence type="ECO:0000259" key="9">
    <source>
        <dbReference type="PROSITE" id="PS50969"/>
    </source>
</evidence>
<comment type="caution">
    <text evidence="10">The sequence shown here is derived from an EMBL/GenBank/DDBJ whole genome shotgun (WGS) entry which is preliminary data.</text>
</comment>
<feature type="compositionally biased region" description="Basic residues" evidence="8">
    <location>
        <begin position="1051"/>
        <end position="1064"/>
    </location>
</feature>
<dbReference type="InterPro" id="IPR004274">
    <property type="entry name" value="FCP1_dom"/>
</dbReference>
<dbReference type="SUPFAM" id="SSF48371">
    <property type="entry name" value="ARM repeat"/>
    <property type="match status" value="1"/>
</dbReference>
<dbReference type="GO" id="GO:0008540">
    <property type="term" value="C:proteasome regulatory particle, base subcomplex"/>
    <property type="evidence" value="ECO:0007669"/>
    <property type="project" value="TreeGrafter"/>
</dbReference>
<evidence type="ECO:0000313" key="11">
    <source>
        <dbReference type="Proteomes" id="UP000355283"/>
    </source>
</evidence>
<gene>
    <name evidence="10" type="ORF">NSK_003589</name>
</gene>
<dbReference type="InterPro" id="IPR048570">
    <property type="entry name" value="PSMD1_RPN2_N"/>
</dbReference>
<evidence type="ECO:0000256" key="1">
    <source>
        <dbReference type="ARBA" id="ARBA00006308"/>
    </source>
</evidence>
<comment type="similarity">
    <text evidence="1">Belongs to the proteasome subunit S1 family.</text>
</comment>
<dbReference type="Gene3D" id="1.25.10.10">
    <property type="entry name" value="Leucine-rich Repeat Variant"/>
    <property type="match status" value="1"/>
</dbReference>
<evidence type="ECO:0000256" key="8">
    <source>
        <dbReference type="SAM" id="MobiDB-lite"/>
    </source>
</evidence>
<sequence length="1475" mass="161181">MATAGVMEALQPLSVGDGASTVSGLLALLEEDNTRLTIYALQKLHALVDRFWAEVATALPLIEELSEDDEFEARDLAAFVASKVFFHLEEYDDALRLGLGAGSYFDVSKKTEYVETLVAKAFDEYVRLRERLVLVDNSSATIDPRLESIVEKMFERCFLDGAFNQAVGIALEAHRLDKIEEAINRAPAKGLLIAHIFKVSQTLILSRHFRLQVLDVLVRVHSTVVDPEYVSICQCMQFLNRASDVAEILDKLLQGSEEKALLAYQVAFELVESENQHFLLDVNIALFPPVATALDASAGENAEESKEGGESAEPTSVPPAASETPVLAGSVPEGAPVEYLARKMQLKQILVDGFSIDLTLDFLYRHNNTDLLILRNIKTAIENRNSVLHGATVVAHGYMNAGTTTDTFLRENLEWLGRASNWAKFTATASIGVVHKGHVKESMNLLQPYLPQGGISTSPYSEGGALYALGLIHASKGGAGNHDTINYLQTALQSAGVNEVLQHGACLGLGLAAVGSAKEELFEDLKQALFSDNAVAGEAAALSIGLLLLGAGAASPLSEGAIKELLSYAHDTQHEKIIRGLALALALIMYGQEENAESLIEQLTRDRDPILRYGAMFTIGLAYAGTANNSGVRRLLHVAVSDVSDDVRRAAVINLGFVLFRTAEQVPRLVSLLAESFNPHVRYGSCLAVGIACAGTGSPEAIALLDPMLDDVADYVRQAAMLGLSMVYMQQSEARVPKVKAFRQRLARIIPDKHQSTMTKLGAILATGILDAGGRNVTLNMQSGAGFIKSTAVVGLAVWVQYWYWYPLMHFLSLAFTPTFLIGLNKDLKIPNKFGTSCGARPSTFAYPKKLEEKKEEKKERVVTAVLSTTAKAKAREAKKKAGEDAHHMDVEVPGASAADPKSNVMKNNSGESGPQTFEKGVDVAEEGSPGKDVKTEGEAMTNGKRGAETEPTTYMLGNPARVTQAQENVISFLLDEDQRYVPVCRSSRPTGIIMLMDRQPGEPEDVADVESPPLEGEEEEAELRAILNVSMPSIKPSPYAQPNTPIASAKRPRTALRRTHGTSRKGAASKGNPTRLQEDLVCSPSPACQLERTSPETGHPCEKKVDVLYAETSSAFYDGSEHDGEDTWKGRVASLFSPVLKFVGGSPEAQGAEGRGKQHGANSGEGGIDGGLHGQENDINRNNRLAQPLSMEESCDEVKDVSPNQLETCGKENEEGLMDVEPVFDDSAASEDGEKVSVKEEEVEDEGMEDEELEVVEEFNPFLFIKQLPPYEHVAIQGKICLPQRKQTRSPHTLGPLTLVLDLDETLVHCTVEPVPDPDDVFPVDFNGVSYQVHVRKRPHLEEFLGRVSKMFEVVVFTASQQVYADALLDLIDPGQRLIKHRLFRDACLPVEGNYIKDLHVLGRDMARTVLIDNSPYAYGYQIDNGIPIESWFEDRDDMELLKLLPFLEELQRVDDVRPLIRTVFQSHLRVHEA</sequence>
<dbReference type="InterPro" id="IPR002015">
    <property type="entry name" value="Proteasome/cyclosome_rpt"/>
</dbReference>
<evidence type="ECO:0000256" key="5">
    <source>
        <dbReference type="ARBA" id="ARBA00022942"/>
    </source>
</evidence>
<evidence type="ECO:0000256" key="2">
    <source>
        <dbReference type="ARBA" id="ARBA00022737"/>
    </source>
</evidence>
<feature type="compositionally biased region" description="Basic and acidic residues" evidence="8">
    <location>
        <begin position="876"/>
        <end position="891"/>
    </location>
</feature>
<reference evidence="10 11" key="1">
    <citation type="submission" date="2019-01" db="EMBL/GenBank/DDBJ databases">
        <title>Nuclear Genome Assembly of the Microalgal Biofuel strain Nannochloropsis salina CCMP1776.</title>
        <authorList>
            <person name="Hovde B."/>
        </authorList>
    </citation>
    <scope>NUCLEOTIDE SEQUENCE [LARGE SCALE GENOMIC DNA]</scope>
    <source>
        <strain evidence="10 11">CCMP1776</strain>
    </source>
</reference>
<evidence type="ECO:0000256" key="6">
    <source>
        <dbReference type="ARBA" id="ARBA00037324"/>
    </source>
</evidence>
<dbReference type="SUPFAM" id="SSF56784">
    <property type="entry name" value="HAD-like"/>
    <property type="match status" value="1"/>
</dbReference>
<dbReference type="Pfam" id="PF21505">
    <property type="entry name" value="RPN2_N"/>
    <property type="match status" value="1"/>
</dbReference>
<dbReference type="CDD" id="cd07521">
    <property type="entry name" value="HAD_FCP1-like"/>
    <property type="match status" value="1"/>
</dbReference>
<feature type="region of interest" description="Disordered" evidence="8">
    <location>
        <begin position="1147"/>
        <end position="1180"/>
    </location>
</feature>